<dbReference type="Proteomes" id="UP001652660">
    <property type="component" value="Chromosome 2e"/>
</dbReference>
<reference evidence="2" key="2">
    <citation type="submission" date="2025-08" db="UniProtKB">
        <authorList>
            <consortium name="RefSeq"/>
        </authorList>
    </citation>
    <scope>IDENTIFICATION</scope>
    <source>
        <tissue evidence="2">Leaves</tissue>
    </source>
</reference>
<dbReference type="AlphaFoldDB" id="A0A6P6W4V1"/>
<gene>
    <name evidence="2" type="primary">LOC113729050</name>
</gene>
<protein>
    <submittedName>
        <fullName evidence="2">Uncharacterized mitochondrial protein AtMg00310-like</fullName>
    </submittedName>
</protein>
<dbReference type="GeneID" id="113729050"/>
<accession>A0A6P6W4V1</accession>
<evidence type="ECO:0000313" key="1">
    <source>
        <dbReference type="Proteomes" id="UP001652660"/>
    </source>
</evidence>
<reference evidence="1" key="1">
    <citation type="journal article" date="2025" name="Foods">
        <title>Unveiling the Microbial Signatures of Arabica Coffee Cherries: Insights into Ripeness Specific Diversity, Functional Traits, and Implications for Quality and Safety.</title>
        <authorList>
            <consortium name="RefSeq"/>
            <person name="Tenea G.N."/>
            <person name="Cifuentes V."/>
            <person name="Reyes P."/>
            <person name="Cevallos-Vallejos M."/>
        </authorList>
    </citation>
    <scope>NUCLEOTIDE SEQUENCE [LARGE SCALE GENOMIC DNA]</scope>
</reference>
<evidence type="ECO:0000313" key="2">
    <source>
        <dbReference type="RefSeq" id="XP_027109177.1"/>
    </source>
</evidence>
<dbReference type="RefSeq" id="XP_027109177.1">
    <property type="nucleotide sequence ID" value="XM_027253376.1"/>
</dbReference>
<organism evidence="1 2">
    <name type="scientific">Coffea arabica</name>
    <name type="common">Arabian coffee</name>
    <dbReference type="NCBI Taxonomy" id="13443"/>
    <lineage>
        <taxon>Eukaryota</taxon>
        <taxon>Viridiplantae</taxon>
        <taxon>Streptophyta</taxon>
        <taxon>Embryophyta</taxon>
        <taxon>Tracheophyta</taxon>
        <taxon>Spermatophyta</taxon>
        <taxon>Magnoliopsida</taxon>
        <taxon>eudicotyledons</taxon>
        <taxon>Gunneridae</taxon>
        <taxon>Pentapetalae</taxon>
        <taxon>asterids</taxon>
        <taxon>lamiids</taxon>
        <taxon>Gentianales</taxon>
        <taxon>Rubiaceae</taxon>
        <taxon>Ixoroideae</taxon>
        <taxon>Gardenieae complex</taxon>
        <taxon>Bertiereae - Coffeeae clade</taxon>
        <taxon>Coffeeae</taxon>
        <taxon>Coffea</taxon>
    </lineage>
</organism>
<proteinExistence type="predicted"/>
<dbReference type="OrthoDB" id="913431at2759"/>
<dbReference type="PANTHER" id="PTHR33116:SF86">
    <property type="entry name" value="REVERSE TRANSCRIPTASE DOMAIN-CONTAINING PROTEIN"/>
    <property type="match status" value="1"/>
</dbReference>
<dbReference type="PANTHER" id="PTHR33116">
    <property type="entry name" value="REVERSE TRANSCRIPTASE ZINC-BINDING DOMAIN-CONTAINING PROTEIN-RELATED-RELATED"/>
    <property type="match status" value="1"/>
</dbReference>
<name>A0A6P6W4V1_COFAR</name>
<sequence length="166" mass="19314">MLIGRSKQQVFGYIKAKVQDKLQGWKRHLLSPPRKAVLIKSVAMALPTYTMSCFKLPKVLCKDIGKMVAKFWWGNGESKRRMHWTSWEKMSHVKGRGGLGVRDIEKFNDALLAKQLWRMLTQPNLLVSRVMRSKYLGRAQDWDKDPPKASSWIWKSLMGTRKLLNK</sequence>
<keyword evidence="1" id="KW-1185">Reference proteome</keyword>